<feature type="region of interest" description="Disordered" evidence="2">
    <location>
        <begin position="816"/>
        <end position="843"/>
    </location>
</feature>
<protein>
    <recommendedName>
        <fullName evidence="4">Peptidase M13 N-terminal domain-containing protein</fullName>
    </recommendedName>
</protein>
<keyword evidence="6" id="KW-1185">Reference proteome</keyword>
<sequence>MLVARDEKMRQKKMAPGESGSASPLTLRLFAAAKKLWSPPNRTPQLLFLACSPALPKDTPGCAINAIPGHHVPSSEIPVPPDNQSSNLRFWHVLQRRCPVENASTWLPPALRMLYKWPREIGSPSTTPGAYKKHPRTGAHFSGLGDTRAMAWAHRKTVFLMQDLLMLCGDVEENPGPPKKGAPSADEPCDIAAILNELKNGQSTLLSEMRLMKAKLDETDTMFADIKSPRGLRDEAPVTYSKRVVCAVVFAAAAVIVVAMVTIFYVSAMIARMFAGNGERSGERLSLSCRTEGCSRFEALLADTLNTSVDPCHDFKAYVSSRWLPDPSKELDEHWRYEWDVKYAWGRMVVDEIRLHRHTSPLERLISDSFEACAHRATENAAETRRKFKQLMRDLGIPWPEKPPADVDPFEAHLNLSIRWNIPLWFDVKMLPPLADTSRGRKVIYIYPSAYAKFWKGQYLVMTSQATILRYLDQYLAYFHPDSTRNASGEVATELCPYHTVYVLTRLIVFQLAEVVTKDKSVMVFKLDSLAQAFGLKTERLVSLMSKYFLPEYFSSFEPEDTAIVKATDTLDVVRQIITTSDASALLSHLGWWMLQVYAPVADNRFFVQKYGSVEKAELLRPLFCETQVETSFKLLLHVNHMALNFRRRQQRDVHELLTSVREAVVAEYDKSDLSADVKKLLATKMKRLSVNLWPKPEFQSVSLLQRVYSFKYASKKTMLDYWISERLGNAALIGGSAYFEDKRLPHGNSKDPFSYDSILDTVSLSMVAVHEPFYYIHDEAFGAINYGGLGAGFANVLLEGLKNDPALRHALAGDASNRANDGNDTAPWGSATSSNTTGSQRPELGLVGPAFLPAFRAFQAKMHGNGPVNAGPFSPAKVFFVNLCHSQTRMSASFDCNAALRGVDDFVSAFRCRRGSYMNP</sequence>
<keyword evidence="3" id="KW-1133">Transmembrane helix</keyword>
<dbReference type="SUPFAM" id="SSF55486">
    <property type="entry name" value="Metalloproteases ('zincins'), catalytic domain"/>
    <property type="match status" value="1"/>
</dbReference>
<dbReference type="AlphaFoldDB" id="A0A9J6E4C9"/>
<dbReference type="PROSITE" id="PS51885">
    <property type="entry name" value="NEPRILYSIN"/>
    <property type="match status" value="1"/>
</dbReference>
<keyword evidence="3" id="KW-0472">Membrane</keyword>
<comment type="similarity">
    <text evidence="1">Belongs to the peptidase M13 family.</text>
</comment>
<proteinExistence type="inferred from homology"/>
<dbReference type="VEuPathDB" id="VectorBase:LOC119186918"/>
<dbReference type="Pfam" id="PF05649">
    <property type="entry name" value="Peptidase_M13_N"/>
    <property type="match status" value="1"/>
</dbReference>
<dbReference type="InterPro" id="IPR008753">
    <property type="entry name" value="Peptidase_M13_N"/>
</dbReference>
<evidence type="ECO:0000256" key="3">
    <source>
        <dbReference type="SAM" id="Phobius"/>
    </source>
</evidence>
<gene>
    <name evidence="5" type="ORF">HPB51_022714</name>
</gene>
<dbReference type="GO" id="GO:0016485">
    <property type="term" value="P:protein processing"/>
    <property type="evidence" value="ECO:0007669"/>
    <property type="project" value="TreeGrafter"/>
</dbReference>
<evidence type="ECO:0000259" key="4">
    <source>
        <dbReference type="Pfam" id="PF05649"/>
    </source>
</evidence>
<comment type="caution">
    <text evidence="5">The sequence shown here is derived from an EMBL/GenBank/DDBJ whole genome shotgun (WGS) entry which is preliminary data.</text>
</comment>
<feature type="region of interest" description="Disordered" evidence="2">
    <location>
        <begin position="1"/>
        <end position="22"/>
    </location>
</feature>
<reference evidence="5" key="1">
    <citation type="journal article" date="2020" name="Cell">
        <title>Large-Scale Comparative Analyses of Tick Genomes Elucidate Their Genetic Diversity and Vector Capacities.</title>
        <authorList>
            <consortium name="Tick Genome and Microbiome Consortium (TIGMIC)"/>
            <person name="Jia N."/>
            <person name="Wang J."/>
            <person name="Shi W."/>
            <person name="Du L."/>
            <person name="Sun Y."/>
            <person name="Zhan W."/>
            <person name="Jiang J.F."/>
            <person name="Wang Q."/>
            <person name="Zhang B."/>
            <person name="Ji P."/>
            <person name="Bell-Sakyi L."/>
            <person name="Cui X.M."/>
            <person name="Yuan T.T."/>
            <person name="Jiang B.G."/>
            <person name="Yang W.F."/>
            <person name="Lam T.T."/>
            <person name="Chang Q.C."/>
            <person name="Ding S.J."/>
            <person name="Wang X.J."/>
            <person name="Zhu J.G."/>
            <person name="Ruan X.D."/>
            <person name="Zhao L."/>
            <person name="Wei J.T."/>
            <person name="Ye R.Z."/>
            <person name="Que T.C."/>
            <person name="Du C.H."/>
            <person name="Zhou Y.H."/>
            <person name="Cheng J.X."/>
            <person name="Dai P.F."/>
            <person name="Guo W.B."/>
            <person name="Han X.H."/>
            <person name="Huang E.J."/>
            <person name="Li L.F."/>
            <person name="Wei W."/>
            <person name="Gao Y.C."/>
            <person name="Liu J.Z."/>
            <person name="Shao H.Z."/>
            <person name="Wang X."/>
            <person name="Wang C.C."/>
            <person name="Yang T.C."/>
            <person name="Huo Q.B."/>
            <person name="Li W."/>
            <person name="Chen H.Y."/>
            <person name="Chen S.E."/>
            <person name="Zhou L.G."/>
            <person name="Ni X.B."/>
            <person name="Tian J.H."/>
            <person name="Sheng Y."/>
            <person name="Liu T."/>
            <person name="Pan Y.S."/>
            <person name="Xia L.Y."/>
            <person name="Li J."/>
            <person name="Zhao F."/>
            <person name="Cao W.C."/>
        </authorList>
    </citation>
    <scope>NUCLEOTIDE SEQUENCE</scope>
    <source>
        <strain evidence="5">Rmic-2018</strain>
    </source>
</reference>
<evidence type="ECO:0000313" key="5">
    <source>
        <dbReference type="EMBL" id="KAH8029130.1"/>
    </source>
</evidence>
<dbReference type="PANTHER" id="PTHR11733">
    <property type="entry name" value="ZINC METALLOPROTEASE FAMILY M13 NEPRILYSIN-RELATED"/>
    <property type="match status" value="1"/>
</dbReference>
<dbReference type="InterPro" id="IPR042089">
    <property type="entry name" value="Peptidase_M13_dom_2"/>
</dbReference>
<dbReference type="GO" id="GO:0004222">
    <property type="term" value="F:metalloendopeptidase activity"/>
    <property type="evidence" value="ECO:0007669"/>
    <property type="project" value="InterPro"/>
</dbReference>
<dbReference type="EMBL" id="JABSTU010000006">
    <property type="protein sequence ID" value="KAH8029130.1"/>
    <property type="molecule type" value="Genomic_DNA"/>
</dbReference>
<reference evidence="5" key="2">
    <citation type="submission" date="2021-09" db="EMBL/GenBank/DDBJ databases">
        <authorList>
            <person name="Jia N."/>
            <person name="Wang J."/>
            <person name="Shi W."/>
            <person name="Du L."/>
            <person name="Sun Y."/>
            <person name="Zhan W."/>
            <person name="Jiang J."/>
            <person name="Wang Q."/>
            <person name="Zhang B."/>
            <person name="Ji P."/>
            <person name="Sakyi L.B."/>
            <person name="Cui X."/>
            <person name="Yuan T."/>
            <person name="Jiang B."/>
            <person name="Yang W."/>
            <person name="Lam T.T.-Y."/>
            <person name="Chang Q."/>
            <person name="Ding S."/>
            <person name="Wang X."/>
            <person name="Zhu J."/>
            <person name="Ruan X."/>
            <person name="Zhao L."/>
            <person name="Wei J."/>
            <person name="Que T."/>
            <person name="Du C."/>
            <person name="Cheng J."/>
            <person name="Dai P."/>
            <person name="Han X."/>
            <person name="Huang E."/>
            <person name="Gao Y."/>
            <person name="Liu J."/>
            <person name="Shao H."/>
            <person name="Ye R."/>
            <person name="Li L."/>
            <person name="Wei W."/>
            <person name="Wang X."/>
            <person name="Wang C."/>
            <person name="Huo Q."/>
            <person name="Li W."/>
            <person name="Guo W."/>
            <person name="Chen H."/>
            <person name="Chen S."/>
            <person name="Zhou L."/>
            <person name="Zhou L."/>
            <person name="Ni X."/>
            <person name="Tian J."/>
            <person name="Zhou Y."/>
            <person name="Sheng Y."/>
            <person name="Liu T."/>
            <person name="Pan Y."/>
            <person name="Xia L."/>
            <person name="Li J."/>
            <person name="Zhao F."/>
            <person name="Cao W."/>
        </authorList>
    </citation>
    <scope>NUCLEOTIDE SEQUENCE</scope>
    <source>
        <strain evidence="5">Rmic-2018</strain>
        <tissue evidence="5">Larvae</tissue>
    </source>
</reference>
<keyword evidence="3" id="KW-0812">Transmembrane</keyword>
<feature type="transmembrane region" description="Helical" evidence="3">
    <location>
        <begin position="244"/>
        <end position="266"/>
    </location>
</feature>
<evidence type="ECO:0000256" key="1">
    <source>
        <dbReference type="ARBA" id="ARBA00007357"/>
    </source>
</evidence>
<evidence type="ECO:0000313" key="6">
    <source>
        <dbReference type="Proteomes" id="UP000821866"/>
    </source>
</evidence>
<dbReference type="Proteomes" id="UP000821866">
    <property type="component" value="Chromosome 4"/>
</dbReference>
<feature type="domain" description="Peptidase M13 N-terminal" evidence="4">
    <location>
        <begin position="311"/>
        <end position="691"/>
    </location>
</feature>
<feature type="compositionally biased region" description="Polar residues" evidence="2">
    <location>
        <begin position="831"/>
        <end position="841"/>
    </location>
</feature>
<dbReference type="InterPro" id="IPR024079">
    <property type="entry name" value="MetalloPept_cat_dom_sf"/>
</dbReference>
<dbReference type="PANTHER" id="PTHR11733:SF241">
    <property type="entry name" value="GH26575P-RELATED"/>
    <property type="match status" value="1"/>
</dbReference>
<dbReference type="Gene3D" id="1.10.1380.10">
    <property type="entry name" value="Neutral endopeptidase , domain2"/>
    <property type="match status" value="1"/>
</dbReference>
<dbReference type="InterPro" id="IPR000718">
    <property type="entry name" value="Peptidase_M13"/>
</dbReference>
<dbReference type="Gene3D" id="3.40.390.10">
    <property type="entry name" value="Collagenase (Catalytic Domain)"/>
    <property type="match status" value="1"/>
</dbReference>
<dbReference type="GO" id="GO:0005886">
    <property type="term" value="C:plasma membrane"/>
    <property type="evidence" value="ECO:0007669"/>
    <property type="project" value="TreeGrafter"/>
</dbReference>
<organism evidence="5 6">
    <name type="scientific">Rhipicephalus microplus</name>
    <name type="common">Cattle tick</name>
    <name type="synonym">Boophilus microplus</name>
    <dbReference type="NCBI Taxonomy" id="6941"/>
    <lineage>
        <taxon>Eukaryota</taxon>
        <taxon>Metazoa</taxon>
        <taxon>Ecdysozoa</taxon>
        <taxon>Arthropoda</taxon>
        <taxon>Chelicerata</taxon>
        <taxon>Arachnida</taxon>
        <taxon>Acari</taxon>
        <taxon>Parasitiformes</taxon>
        <taxon>Ixodida</taxon>
        <taxon>Ixodoidea</taxon>
        <taxon>Ixodidae</taxon>
        <taxon>Rhipicephalinae</taxon>
        <taxon>Rhipicephalus</taxon>
        <taxon>Boophilus</taxon>
    </lineage>
</organism>
<evidence type="ECO:0000256" key="2">
    <source>
        <dbReference type="SAM" id="MobiDB-lite"/>
    </source>
</evidence>
<name>A0A9J6E4C9_RHIMP</name>
<accession>A0A9J6E4C9</accession>